<evidence type="ECO:0000313" key="6">
    <source>
        <dbReference type="EMBL" id="KAF9544724.1"/>
    </source>
</evidence>
<dbReference type="Proteomes" id="UP000723463">
    <property type="component" value="Unassembled WGS sequence"/>
</dbReference>
<feature type="chain" id="PRO_5040323848" description="3CxxC-type domain-containing protein" evidence="4">
    <location>
        <begin position="19"/>
        <end position="354"/>
    </location>
</feature>
<dbReference type="EMBL" id="JAAAXW010000085">
    <property type="protein sequence ID" value="KAF9544724.1"/>
    <property type="molecule type" value="Genomic_DNA"/>
</dbReference>
<dbReference type="AlphaFoldDB" id="A0A9P6F7E4"/>
<proteinExistence type="predicted"/>
<reference evidence="6" key="1">
    <citation type="journal article" date="2020" name="Fungal Divers.">
        <title>Resolving the Mortierellaceae phylogeny through synthesis of multi-gene phylogenetics and phylogenomics.</title>
        <authorList>
            <person name="Vandepol N."/>
            <person name="Liber J."/>
            <person name="Desiro A."/>
            <person name="Na H."/>
            <person name="Kennedy M."/>
            <person name="Barry K."/>
            <person name="Grigoriev I.V."/>
            <person name="Miller A.N."/>
            <person name="O'Donnell K."/>
            <person name="Stajich J.E."/>
            <person name="Bonito G."/>
        </authorList>
    </citation>
    <scope>NUCLEOTIDE SEQUENCE</scope>
    <source>
        <strain evidence="6">NRRL 2591</strain>
    </source>
</reference>
<comment type="caution">
    <text evidence="6">The sequence shown here is derived from an EMBL/GenBank/DDBJ whole genome shotgun (WGS) entry which is preliminary data.</text>
</comment>
<evidence type="ECO:0000256" key="4">
    <source>
        <dbReference type="SAM" id="SignalP"/>
    </source>
</evidence>
<keyword evidence="7" id="KW-1185">Reference proteome</keyword>
<sequence length="354" mass="40251">MPSSFFWLFTLVGTPILACSSMNKYTTIIYVVVVVVVELLRGRCSGCSDEYPPYEATPYQKSSYRTTPYQAPPYQASPYQASPYQASPYQASPYQASPYQKSPYQESLYRAPSPIKPKATSLTPVLGHSPVYTPSPPEYGDDYYTSYDDTRTRYEEHYSRYDDPTPTYNIPKPSPLPSSVYGYSPDLPTYCGQELHEHVGRHAMDRYLYYERLSDTPSSSSIIRDETRCVLGMFSCKSPRCPSLAKAHRGQRIWSSGSICVRVLVNSDDEYQTIIHSQQCNACDQFVKPDIDEDVCVKKIVGALDFWTGRSRREARNTNFVKTNPHDSKRCYSCQKGICPRREKNPTPSAGLWE</sequence>
<gene>
    <name evidence="6" type="ORF">EC957_011730</name>
</gene>
<dbReference type="GO" id="GO:0008270">
    <property type="term" value="F:zinc ion binding"/>
    <property type="evidence" value="ECO:0007669"/>
    <property type="project" value="UniProtKB-KW"/>
</dbReference>
<evidence type="ECO:0000259" key="5">
    <source>
        <dbReference type="Pfam" id="PF13695"/>
    </source>
</evidence>
<keyword evidence="1" id="KW-0479">Metal-binding</keyword>
<protein>
    <recommendedName>
        <fullName evidence="5">3CxxC-type domain-containing protein</fullName>
    </recommendedName>
</protein>
<evidence type="ECO:0000256" key="3">
    <source>
        <dbReference type="ARBA" id="ARBA00022833"/>
    </source>
</evidence>
<dbReference type="InterPro" id="IPR027377">
    <property type="entry name" value="ZAR1/RTP1-5-like_Znf-3CxxC"/>
</dbReference>
<accession>A0A9P6F7E4</accession>
<feature type="signal peptide" evidence="4">
    <location>
        <begin position="1"/>
        <end position="18"/>
    </location>
</feature>
<keyword evidence="2" id="KW-0863">Zinc-finger</keyword>
<keyword evidence="4" id="KW-0732">Signal</keyword>
<organism evidence="6 7">
    <name type="scientific">Mortierella hygrophila</name>
    <dbReference type="NCBI Taxonomy" id="979708"/>
    <lineage>
        <taxon>Eukaryota</taxon>
        <taxon>Fungi</taxon>
        <taxon>Fungi incertae sedis</taxon>
        <taxon>Mucoromycota</taxon>
        <taxon>Mortierellomycotina</taxon>
        <taxon>Mortierellomycetes</taxon>
        <taxon>Mortierellales</taxon>
        <taxon>Mortierellaceae</taxon>
        <taxon>Mortierella</taxon>
    </lineage>
</organism>
<evidence type="ECO:0000313" key="7">
    <source>
        <dbReference type="Proteomes" id="UP000723463"/>
    </source>
</evidence>
<dbReference type="Pfam" id="PF13695">
    <property type="entry name" value="Zn_ribbon_3CxxC"/>
    <property type="match status" value="1"/>
</dbReference>
<feature type="domain" description="3CxxC-type" evidence="5">
    <location>
        <begin position="250"/>
        <end position="337"/>
    </location>
</feature>
<evidence type="ECO:0000256" key="1">
    <source>
        <dbReference type="ARBA" id="ARBA00022723"/>
    </source>
</evidence>
<evidence type="ECO:0000256" key="2">
    <source>
        <dbReference type="ARBA" id="ARBA00022771"/>
    </source>
</evidence>
<keyword evidence="3" id="KW-0862">Zinc</keyword>
<name>A0A9P6F7E4_9FUNG</name>